<dbReference type="SUPFAM" id="SSF52317">
    <property type="entry name" value="Class I glutamine amidotransferase-like"/>
    <property type="match status" value="1"/>
</dbReference>
<evidence type="ECO:0000256" key="1">
    <source>
        <dbReference type="SAM" id="SignalP"/>
    </source>
</evidence>
<feature type="domain" description="ThuA-like" evidence="2">
    <location>
        <begin position="42"/>
        <end position="275"/>
    </location>
</feature>
<dbReference type="AlphaFoldDB" id="A0A2Y9C6L0"/>
<accession>A0A2Y9C6L0</accession>
<organism evidence="3 4">
    <name type="scientific">Georgenia satyanarayanai</name>
    <dbReference type="NCBI Taxonomy" id="860221"/>
    <lineage>
        <taxon>Bacteria</taxon>
        <taxon>Bacillati</taxon>
        <taxon>Actinomycetota</taxon>
        <taxon>Actinomycetes</taxon>
        <taxon>Micrococcales</taxon>
        <taxon>Bogoriellaceae</taxon>
        <taxon>Georgenia</taxon>
    </lineage>
</organism>
<sequence length="534" mass="55504">MKQNVSRVRAAVITAAVALGAGVVAPSATADTPGEEPAEDYQVLVVGKTLGFRHSHIVPTTNALIALGEEHGFDVDVWDPAQSDLTLESTPFTSAEDLSKYSAIIFNSPVDGTNNMDPARPRLLDDAEVAAFQGYIRGGGGFVGLHAATDTLHTVPWYSELTGGGARFRNHPQQQQATMRVENPAHPSTDGLPVEWSRFDEWYNYTVNPREDVHVLMTLDESTYNPGFGAMGEDHPIAWCQNFEGGRSWYSGAGHTDASWQDPLWLGHVLSGIEWSAGLVSGGGDCVTFPEVEAIIAGDTAGDADAKAAIAALLASAKGAAAGGDHDGALASLLQARVGAADAGVAGLEDKVEDLIVWQRALSGSGGPSDADGIPVDVSIVDKPGSLTLTVGDYGDGVELTPAGERPDRWRYTGDLPTVTVTDARNAEQAGGGGWVASGQSSDFVSDSDVIGAEHLGWIPRVLSPREGVSAGPAQATAVDGGTGLSTPSRLASAANEGRRGTAELDARLVLDAPVGSAEGDYSARVTVSLFPVD</sequence>
<dbReference type="EMBL" id="UETB01000007">
    <property type="protein sequence ID" value="SSA43203.1"/>
    <property type="molecule type" value="Genomic_DNA"/>
</dbReference>
<proteinExistence type="predicted"/>
<dbReference type="PANTHER" id="PTHR40469">
    <property type="entry name" value="SECRETED GLYCOSYL HYDROLASE"/>
    <property type="match status" value="1"/>
</dbReference>
<protein>
    <submittedName>
        <fullName evidence="3">Trehalose utilisation</fullName>
    </submittedName>
</protein>
<dbReference type="PANTHER" id="PTHR40469:SF2">
    <property type="entry name" value="GALACTOSE-BINDING DOMAIN-LIKE SUPERFAMILY PROTEIN"/>
    <property type="match status" value="1"/>
</dbReference>
<keyword evidence="4" id="KW-1185">Reference proteome</keyword>
<dbReference type="RefSeq" id="WP_110852684.1">
    <property type="nucleotide sequence ID" value="NZ_QKLZ01000007.1"/>
</dbReference>
<reference evidence="3 4" key="1">
    <citation type="submission" date="2016-10" db="EMBL/GenBank/DDBJ databases">
        <authorList>
            <person name="Cai Z."/>
        </authorList>
    </citation>
    <scope>NUCLEOTIDE SEQUENCE [LARGE SCALE GENOMIC DNA]</scope>
    <source>
        <strain evidence="3 4">CGMCC 1.10826</strain>
    </source>
</reference>
<dbReference type="Gene3D" id="3.40.50.880">
    <property type="match status" value="1"/>
</dbReference>
<evidence type="ECO:0000259" key="2">
    <source>
        <dbReference type="Pfam" id="PF06283"/>
    </source>
</evidence>
<feature type="signal peptide" evidence="1">
    <location>
        <begin position="1"/>
        <end position="30"/>
    </location>
</feature>
<dbReference type="OrthoDB" id="2795102at2"/>
<gene>
    <name evidence="3" type="ORF">SAMN05216184_107101</name>
</gene>
<dbReference type="Proteomes" id="UP000250222">
    <property type="component" value="Unassembled WGS sequence"/>
</dbReference>
<dbReference type="InterPro" id="IPR029062">
    <property type="entry name" value="Class_I_gatase-like"/>
</dbReference>
<keyword evidence="1" id="KW-0732">Signal</keyword>
<evidence type="ECO:0000313" key="3">
    <source>
        <dbReference type="EMBL" id="SSA43203.1"/>
    </source>
</evidence>
<evidence type="ECO:0000313" key="4">
    <source>
        <dbReference type="Proteomes" id="UP000250222"/>
    </source>
</evidence>
<dbReference type="Pfam" id="PF06283">
    <property type="entry name" value="ThuA"/>
    <property type="match status" value="1"/>
</dbReference>
<dbReference type="InterPro" id="IPR029010">
    <property type="entry name" value="ThuA-like"/>
</dbReference>
<name>A0A2Y9C6L0_9MICO</name>
<feature type="chain" id="PRO_5030062021" evidence="1">
    <location>
        <begin position="31"/>
        <end position="534"/>
    </location>
</feature>